<sequence>MLSVVIPARDCERALVRTLSVLVSGAVAGTVRDVVVAEGGSRDETAKVAEIAGCTVLVSTAPLDHRLREAAAAARSAWLMFLRPGTMPDGGWIEETTRFVEAAERRGQMETAAVFRAEPAAPAGSVTGQAWAVLRDALRRRPSPDQGLLIHRRLYDAVGGHPAADDPEAALLGRLGRRLVRLRSTVIRPPDEPIEVS</sequence>
<dbReference type="EMBL" id="UWOC01000212">
    <property type="protein sequence ID" value="VCU11723.1"/>
    <property type="molecule type" value="Genomic_DNA"/>
</dbReference>
<dbReference type="Proteomes" id="UP000289200">
    <property type="component" value="Unassembled WGS sequence"/>
</dbReference>
<evidence type="ECO:0000256" key="4">
    <source>
        <dbReference type="ARBA" id="ARBA00022679"/>
    </source>
</evidence>
<keyword evidence="4" id="KW-0808">Transferase</keyword>
<protein>
    <recommendedName>
        <fullName evidence="8">Glycosyltransferase 2-like domain-containing protein</fullName>
    </recommendedName>
</protein>
<proteinExistence type="predicted"/>
<keyword evidence="7" id="KW-1185">Reference proteome</keyword>
<keyword evidence="5" id="KW-0472">Membrane</keyword>
<dbReference type="Gene3D" id="3.90.550.10">
    <property type="entry name" value="Spore Coat Polysaccharide Biosynthesis Protein SpsA, Chain A"/>
    <property type="match status" value="1"/>
</dbReference>
<dbReference type="PANTHER" id="PTHR43646:SF2">
    <property type="entry name" value="GLYCOSYLTRANSFERASE 2-LIKE DOMAIN-CONTAINING PROTEIN"/>
    <property type="match status" value="1"/>
</dbReference>
<dbReference type="GO" id="GO:0016757">
    <property type="term" value="F:glycosyltransferase activity"/>
    <property type="evidence" value="ECO:0007669"/>
    <property type="project" value="UniProtKB-KW"/>
</dbReference>
<evidence type="ECO:0000256" key="2">
    <source>
        <dbReference type="ARBA" id="ARBA00022475"/>
    </source>
</evidence>
<evidence type="ECO:0000256" key="1">
    <source>
        <dbReference type="ARBA" id="ARBA00004236"/>
    </source>
</evidence>
<dbReference type="SUPFAM" id="SSF53448">
    <property type="entry name" value="Nucleotide-diphospho-sugar transferases"/>
    <property type="match status" value="1"/>
</dbReference>
<reference evidence="7" key="1">
    <citation type="submission" date="2018-10" db="EMBL/GenBank/DDBJ databases">
        <authorList>
            <person name="Peiro R."/>
            <person name="Begona"/>
            <person name="Cbmso G."/>
            <person name="Lopez M."/>
            <person name="Gonzalez S."/>
            <person name="Sacristan E."/>
            <person name="Castillo E."/>
        </authorList>
    </citation>
    <scope>NUCLEOTIDE SEQUENCE [LARGE SCALE GENOMIC DNA]</scope>
</reference>
<dbReference type="GO" id="GO:0005886">
    <property type="term" value="C:plasma membrane"/>
    <property type="evidence" value="ECO:0007669"/>
    <property type="project" value="UniProtKB-SubCell"/>
</dbReference>
<dbReference type="OrthoDB" id="9811214at2"/>
<comment type="subcellular location">
    <subcellularLocation>
        <location evidence="1">Cell membrane</location>
    </subcellularLocation>
</comment>
<evidence type="ECO:0008006" key="8">
    <source>
        <dbReference type="Google" id="ProtNLM"/>
    </source>
</evidence>
<evidence type="ECO:0000256" key="5">
    <source>
        <dbReference type="ARBA" id="ARBA00023136"/>
    </source>
</evidence>
<dbReference type="RefSeq" id="WP_129611641.1">
    <property type="nucleotide sequence ID" value="NZ_UWOC01000212.1"/>
</dbReference>
<dbReference type="AlphaFoldDB" id="A0A3S4B8K6"/>
<name>A0A3S4B8K6_9BRAD</name>
<evidence type="ECO:0000313" key="6">
    <source>
        <dbReference type="EMBL" id="VCU11723.1"/>
    </source>
</evidence>
<comment type="caution">
    <text evidence="6">The sequence shown here is derived from an EMBL/GenBank/DDBJ whole genome shotgun (WGS) entry which is preliminary data.</text>
</comment>
<keyword evidence="2" id="KW-1003">Cell membrane</keyword>
<organism evidence="6 7">
    <name type="scientific">Rhodoplanes serenus</name>
    <dbReference type="NCBI Taxonomy" id="200615"/>
    <lineage>
        <taxon>Bacteria</taxon>
        <taxon>Pseudomonadati</taxon>
        <taxon>Pseudomonadota</taxon>
        <taxon>Alphaproteobacteria</taxon>
        <taxon>Hyphomicrobiales</taxon>
        <taxon>Nitrobacteraceae</taxon>
        <taxon>Rhodoplanes</taxon>
    </lineage>
</organism>
<evidence type="ECO:0000313" key="7">
    <source>
        <dbReference type="Proteomes" id="UP000289200"/>
    </source>
</evidence>
<evidence type="ECO:0000256" key="3">
    <source>
        <dbReference type="ARBA" id="ARBA00022676"/>
    </source>
</evidence>
<gene>
    <name evidence="6" type="ORF">RHODGE_RHODGE_04938</name>
</gene>
<dbReference type="InterPro" id="IPR029044">
    <property type="entry name" value="Nucleotide-diphossugar_trans"/>
</dbReference>
<accession>A0A3S4B8K6</accession>
<dbReference type="PANTHER" id="PTHR43646">
    <property type="entry name" value="GLYCOSYLTRANSFERASE"/>
    <property type="match status" value="1"/>
</dbReference>
<keyword evidence="3" id="KW-0328">Glycosyltransferase</keyword>